<keyword evidence="2" id="KW-1185">Reference proteome</keyword>
<gene>
    <name evidence="1" type="ORF">Vbra_588</name>
</gene>
<organism evidence="1 2">
    <name type="scientific">Vitrella brassicaformis (strain CCMP3155)</name>
    <dbReference type="NCBI Taxonomy" id="1169540"/>
    <lineage>
        <taxon>Eukaryota</taxon>
        <taxon>Sar</taxon>
        <taxon>Alveolata</taxon>
        <taxon>Colpodellida</taxon>
        <taxon>Vitrellaceae</taxon>
        <taxon>Vitrella</taxon>
    </lineage>
</organism>
<evidence type="ECO:0000313" key="2">
    <source>
        <dbReference type="Proteomes" id="UP000041254"/>
    </source>
</evidence>
<dbReference type="Proteomes" id="UP000041254">
    <property type="component" value="Unassembled WGS sequence"/>
</dbReference>
<sequence>MRDDVVTSDTWDEADIWALATTAMKAVFNQQKFLLIDAQEPDKLMAWQREQEGYGRTPIDLIVDVARRCRLSPESAVPPPSCANEGELVRVSEMYGVLEAMYPNILAKDVMQSSLHGSSYASLVQRVVGRRGLLFVIKCDNTGKWVLKKELPASRKFVGKTISSKAASLCGAETHNFTAQRVEVFQVWSGLPVDPIVS</sequence>
<dbReference type="InParanoid" id="A0A0G4F876"/>
<dbReference type="AlphaFoldDB" id="A0A0G4F876"/>
<reference evidence="1 2" key="1">
    <citation type="submission" date="2014-11" db="EMBL/GenBank/DDBJ databases">
        <authorList>
            <person name="Zhu J."/>
            <person name="Qi W."/>
            <person name="Song R."/>
        </authorList>
    </citation>
    <scope>NUCLEOTIDE SEQUENCE [LARGE SCALE GENOMIC DNA]</scope>
</reference>
<dbReference type="VEuPathDB" id="CryptoDB:Vbra_588"/>
<dbReference type="PhylomeDB" id="A0A0G4F876"/>
<name>A0A0G4F876_VITBC</name>
<dbReference type="EMBL" id="CDMY01000389">
    <property type="protein sequence ID" value="CEM08920.1"/>
    <property type="molecule type" value="Genomic_DNA"/>
</dbReference>
<protein>
    <submittedName>
        <fullName evidence="1">Uncharacterized protein</fullName>
    </submittedName>
</protein>
<proteinExistence type="predicted"/>
<accession>A0A0G4F876</accession>
<evidence type="ECO:0000313" key="1">
    <source>
        <dbReference type="EMBL" id="CEM08920.1"/>
    </source>
</evidence>